<evidence type="ECO:0000256" key="6">
    <source>
        <dbReference type="ARBA" id="ARBA00023163"/>
    </source>
</evidence>
<organism evidence="11 12">
    <name type="scientific">Dactylosporangium sucinum</name>
    <dbReference type="NCBI Taxonomy" id="1424081"/>
    <lineage>
        <taxon>Bacteria</taxon>
        <taxon>Bacillati</taxon>
        <taxon>Actinomycetota</taxon>
        <taxon>Actinomycetes</taxon>
        <taxon>Micromonosporales</taxon>
        <taxon>Micromonosporaceae</taxon>
        <taxon>Dactylosporangium</taxon>
    </lineage>
</organism>
<dbReference type="AlphaFoldDB" id="A0A917T8X7"/>
<dbReference type="InterPro" id="IPR014305">
    <property type="entry name" value="RNA_pol_sigma-G_actinobac"/>
</dbReference>
<dbReference type="InterPro" id="IPR039425">
    <property type="entry name" value="RNA_pol_sigma-70-like"/>
</dbReference>
<evidence type="ECO:0000256" key="4">
    <source>
        <dbReference type="ARBA" id="ARBA00023082"/>
    </source>
</evidence>
<protein>
    <recommendedName>
        <fullName evidence="7">RNA polymerase sigma factor</fullName>
    </recommendedName>
</protein>
<evidence type="ECO:0000256" key="7">
    <source>
        <dbReference type="RuleBase" id="RU000716"/>
    </source>
</evidence>
<feature type="domain" description="SnoaL-like" evidence="10">
    <location>
        <begin position="192"/>
        <end position="288"/>
    </location>
</feature>
<keyword evidence="12" id="KW-1185">Reference proteome</keyword>
<dbReference type="InterPro" id="IPR007627">
    <property type="entry name" value="RNA_pol_sigma70_r2"/>
</dbReference>
<dbReference type="InterPro" id="IPR013324">
    <property type="entry name" value="RNA_pol_sigma_r3/r4-like"/>
</dbReference>
<evidence type="ECO:0000313" key="11">
    <source>
        <dbReference type="EMBL" id="GGM14868.1"/>
    </source>
</evidence>
<dbReference type="NCBIfam" id="TIGR02960">
    <property type="entry name" value="SigX5"/>
    <property type="match status" value="1"/>
</dbReference>
<dbReference type="Pfam" id="PF04542">
    <property type="entry name" value="Sigma70_r2"/>
    <property type="match status" value="1"/>
</dbReference>
<dbReference type="Gene3D" id="3.10.450.50">
    <property type="match status" value="1"/>
</dbReference>
<dbReference type="Pfam" id="PF12680">
    <property type="entry name" value="SnoaL_2"/>
    <property type="match status" value="1"/>
</dbReference>
<feature type="domain" description="RNA polymerase sigma factor 70 region 4 type 2" evidence="9">
    <location>
        <begin position="123"/>
        <end position="174"/>
    </location>
</feature>
<dbReference type="PANTHER" id="PTHR43133">
    <property type="entry name" value="RNA POLYMERASE ECF-TYPE SIGMA FACTO"/>
    <property type="match status" value="1"/>
</dbReference>
<dbReference type="PROSITE" id="PS01063">
    <property type="entry name" value="SIGMA70_ECF"/>
    <property type="match status" value="1"/>
</dbReference>
<dbReference type="NCBIfam" id="TIGR02937">
    <property type="entry name" value="sigma70-ECF"/>
    <property type="match status" value="1"/>
</dbReference>
<evidence type="ECO:0000256" key="3">
    <source>
        <dbReference type="ARBA" id="ARBA00023015"/>
    </source>
</evidence>
<dbReference type="Proteomes" id="UP000642070">
    <property type="component" value="Unassembled WGS sequence"/>
</dbReference>
<dbReference type="InterPro" id="IPR013249">
    <property type="entry name" value="RNA_pol_sigma70_r4_t2"/>
</dbReference>
<dbReference type="SUPFAM" id="SSF88946">
    <property type="entry name" value="Sigma2 domain of RNA polymerase sigma factors"/>
    <property type="match status" value="1"/>
</dbReference>
<name>A0A917T8X7_9ACTN</name>
<dbReference type="InterPro" id="IPR036388">
    <property type="entry name" value="WH-like_DNA-bd_sf"/>
</dbReference>
<proteinExistence type="inferred from homology"/>
<accession>A0A917T8X7</accession>
<dbReference type="InterPro" id="IPR037401">
    <property type="entry name" value="SnoaL-like"/>
</dbReference>
<keyword evidence="5 7" id="KW-0238">DNA-binding</keyword>
<keyword evidence="4 7" id="KW-0731">Sigma factor</keyword>
<dbReference type="GO" id="GO:0016987">
    <property type="term" value="F:sigma factor activity"/>
    <property type="evidence" value="ECO:0007669"/>
    <property type="project" value="UniProtKB-KW"/>
</dbReference>
<gene>
    <name evidence="11" type="primary">rpoE</name>
    <name evidence="11" type="ORF">GCM10007977_014970</name>
</gene>
<feature type="domain" description="RNA polymerase sigma-70 region 2" evidence="8">
    <location>
        <begin position="7"/>
        <end position="72"/>
    </location>
</feature>
<dbReference type="GO" id="GO:0006950">
    <property type="term" value="P:response to stress"/>
    <property type="evidence" value="ECO:0007669"/>
    <property type="project" value="UniProtKB-ARBA"/>
</dbReference>
<dbReference type="GO" id="GO:0003677">
    <property type="term" value="F:DNA binding"/>
    <property type="evidence" value="ECO:0007669"/>
    <property type="project" value="UniProtKB-KW"/>
</dbReference>
<keyword evidence="3 7" id="KW-0805">Transcription regulation</keyword>
<dbReference type="NCBIfam" id="NF006089">
    <property type="entry name" value="PRK08241.1"/>
    <property type="match status" value="1"/>
</dbReference>
<dbReference type="SUPFAM" id="SSF54427">
    <property type="entry name" value="NTF2-like"/>
    <property type="match status" value="1"/>
</dbReference>
<evidence type="ECO:0000256" key="2">
    <source>
        <dbReference type="ARBA" id="ARBA00011344"/>
    </source>
</evidence>
<dbReference type="Pfam" id="PF08281">
    <property type="entry name" value="Sigma70_r4_2"/>
    <property type="match status" value="1"/>
</dbReference>
<sequence>MNGAELEQHRRELEVHCYRLLGSWHEAEDLVQETFLKAWRGRDAFDGRSSVRTWLYKIATNACLDARKSGQRRILPVDLGPPADPSLSLPPRTDVAWLEPVPDRLLDESPEAAFVAKETIELAFVATLQHLPARQRAVLIVRDVLGWPASQTAELLGISVAAANSALQRARATMRERRDDRTRPGPDEQEVARRFAEAYQRADVDGMARLLADHARATMPPLPMWYRGKSAIVQALRQSLPFLGELRTGLTRANRQPAVYSLVRAPGDTEFRPFALSLLTVEAGLIVETTAFHDPDVFDFFARTDDFGGTESSTSA</sequence>
<evidence type="ECO:0000259" key="9">
    <source>
        <dbReference type="Pfam" id="PF08281"/>
    </source>
</evidence>
<evidence type="ECO:0000259" key="10">
    <source>
        <dbReference type="Pfam" id="PF12680"/>
    </source>
</evidence>
<evidence type="ECO:0000313" key="12">
    <source>
        <dbReference type="Proteomes" id="UP000642070"/>
    </source>
</evidence>
<comment type="caution">
    <text evidence="11">The sequence shown here is derived from an EMBL/GenBank/DDBJ whole genome shotgun (WGS) entry which is preliminary data.</text>
</comment>
<evidence type="ECO:0000256" key="5">
    <source>
        <dbReference type="ARBA" id="ARBA00023125"/>
    </source>
</evidence>
<comment type="subunit">
    <text evidence="2">Interacts transiently with the RNA polymerase catalytic core formed by RpoA, RpoB, RpoC and RpoZ (2 alpha, 1 beta, 1 beta' and 1 omega subunit) to form the RNA polymerase holoenzyme that can initiate transcription.</text>
</comment>
<keyword evidence="6 7" id="KW-0804">Transcription</keyword>
<dbReference type="InterPro" id="IPR000838">
    <property type="entry name" value="RNA_pol_sigma70_ECF_CS"/>
</dbReference>
<dbReference type="InterPro" id="IPR014284">
    <property type="entry name" value="RNA_pol_sigma-70_dom"/>
</dbReference>
<dbReference type="Gene3D" id="1.10.10.10">
    <property type="entry name" value="Winged helix-like DNA-binding domain superfamily/Winged helix DNA-binding domain"/>
    <property type="match status" value="1"/>
</dbReference>
<evidence type="ECO:0000259" key="8">
    <source>
        <dbReference type="Pfam" id="PF04542"/>
    </source>
</evidence>
<reference evidence="11" key="2">
    <citation type="submission" date="2020-09" db="EMBL/GenBank/DDBJ databases">
        <authorList>
            <person name="Sun Q."/>
            <person name="Ohkuma M."/>
        </authorList>
    </citation>
    <scope>NUCLEOTIDE SEQUENCE</scope>
    <source>
        <strain evidence="11">JCM 19831</strain>
    </source>
</reference>
<dbReference type="SUPFAM" id="SSF88659">
    <property type="entry name" value="Sigma3 and sigma4 domains of RNA polymerase sigma factors"/>
    <property type="match status" value="1"/>
</dbReference>
<dbReference type="InterPro" id="IPR032710">
    <property type="entry name" value="NTF2-like_dom_sf"/>
</dbReference>
<dbReference type="EMBL" id="BMPI01000006">
    <property type="protein sequence ID" value="GGM14868.1"/>
    <property type="molecule type" value="Genomic_DNA"/>
</dbReference>
<dbReference type="PANTHER" id="PTHR43133:SF65">
    <property type="entry name" value="ECF RNA POLYMERASE SIGMA FACTOR SIGG"/>
    <property type="match status" value="1"/>
</dbReference>
<comment type="similarity">
    <text evidence="1 7">Belongs to the sigma-70 factor family. ECF subfamily.</text>
</comment>
<dbReference type="CDD" id="cd06171">
    <property type="entry name" value="Sigma70_r4"/>
    <property type="match status" value="1"/>
</dbReference>
<reference evidence="11" key="1">
    <citation type="journal article" date="2014" name="Int. J. Syst. Evol. Microbiol.">
        <title>Complete genome sequence of Corynebacterium casei LMG S-19264T (=DSM 44701T), isolated from a smear-ripened cheese.</title>
        <authorList>
            <consortium name="US DOE Joint Genome Institute (JGI-PGF)"/>
            <person name="Walter F."/>
            <person name="Albersmeier A."/>
            <person name="Kalinowski J."/>
            <person name="Ruckert C."/>
        </authorList>
    </citation>
    <scope>NUCLEOTIDE SEQUENCE</scope>
    <source>
        <strain evidence="11">JCM 19831</strain>
    </source>
</reference>
<evidence type="ECO:0000256" key="1">
    <source>
        <dbReference type="ARBA" id="ARBA00010641"/>
    </source>
</evidence>
<dbReference type="GO" id="GO:0006352">
    <property type="term" value="P:DNA-templated transcription initiation"/>
    <property type="evidence" value="ECO:0007669"/>
    <property type="project" value="InterPro"/>
</dbReference>
<dbReference type="Gene3D" id="1.10.1740.10">
    <property type="match status" value="1"/>
</dbReference>
<dbReference type="InterPro" id="IPR013325">
    <property type="entry name" value="RNA_pol_sigma_r2"/>
</dbReference>